<organism evidence="3 4">
    <name type="scientific">Acidithrix ferrooxidans</name>
    <dbReference type="NCBI Taxonomy" id="1280514"/>
    <lineage>
        <taxon>Bacteria</taxon>
        <taxon>Bacillati</taxon>
        <taxon>Actinomycetota</taxon>
        <taxon>Acidimicrobiia</taxon>
        <taxon>Acidimicrobiales</taxon>
        <taxon>Acidimicrobiaceae</taxon>
        <taxon>Acidithrix</taxon>
    </lineage>
</organism>
<sequence length="221" mass="24197">MGPGPRKTKLPELERQEIPQVEELNGKVQSETLDDSPFVPSGTSHEDVSPKELLEVDSSLDELDFSHPKVDTIDEECVSSGFDETVLRLSSRRRSRVVDVGVALPDTFGHVIIEETDEPNRRLSVPISLDQASMIAAALLHLPRRRPLLADVVSDLFDQFSMTIAMISITGRQGGVFLAEVTVVDSRGQQRTVPSRLSDAILLGLASPIMPPLMVSETLFG</sequence>
<comment type="caution">
    <text evidence="3">The sequence shown here is derived from an EMBL/GenBank/DDBJ whole genome shotgun (WGS) entry which is preliminary data.</text>
</comment>
<reference evidence="3 4" key="1">
    <citation type="submission" date="2015-01" db="EMBL/GenBank/DDBJ databases">
        <title>Draft genome of the acidophilic iron oxidizer Acidithrix ferrooxidans strain Py-F3.</title>
        <authorList>
            <person name="Poehlein A."/>
            <person name="Eisen S."/>
            <person name="Schloemann M."/>
            <person name="Johnson B.D."/>
            <person name="Daniel R."/>
            <person name="Muehling M."/>
        </authorList>
    </citation>
    <scope>NUCLEOTIDE SEQUENCE [LARGE SCALE GENOMIC DNA]</scope>
    <source>
        <strain evidence="3 4">Py-F3</strain>
    </source>
</reference>
<dbReference type="InterPro" id="IPR036104">
    <property type="entry name" value="BFN_sf"/>
</dbReference>
<proteinExistence type="predicted"/>
<dbReference type="Proteomes" id="UP000032360">
    <property type="component" value="Unassembled WGS sequence"/>
</dbReference>
<evidence type="ECO:0000313" key="3">
    <source>
        <dbReference type="EMBL" id="KJF18763.1"/>
    </source>
</evidence>
<dbReference type="SUPFAM" id="SSF103256">
    <property type="entry name" value="Hypothetical protein TM0160"/>
    <property type="match status" value="1"/>
</dbReference>
<gene>
    <name evidence="3" type="ORF">AXFE_03720</name>
</gene>
<name>A0A0D8HLG4_9ACTN</name>
<protein>
    <recommendedName>
        <fullName evidence="2">BFN domain-containing protein</fullName>
    </recommendedName>
</protein>
<accession>A0A0D8HLG4</accession>
<dbReference type="Pfam" id="PF02577">
    <property type="entry name" value="BFN_dom"/>
    <property type="match status" value="1"/>
</dbReference>
<dbReference type="AlphaFoldDB" id="A0A0D8HLG4"/>
<dbReference type="PROSITE" id="PS51658">
    <property type="entry name" value="BFN"/>
    <property type="match status" value="1"/>
</dbReference>
<dbReference type="Gene3D" id="3.10.690.10">
    <property type="entry name" value="Bifunctional nuclease domain"/>
    <property type="match status" value="1"/>
</dbReference>
<feature type="domain" description="BFN" evidence="2">
    <location>
        <begin position="92"/>
        <end position="221"/>
    </location>
</feature>
<feature type="region of interest" description="Disordered" evidence="1">
    <location>
        <begin position="1"/>
        <end position="48"/>
    </location>
</feature>
<dbReference type="EMBL" id="JXYS01000007">
    <property type="protein sequence ID" value="KJF18763.1"/>
    <property type="molecule type" value="Genomic_DNA"/>
</dbReference>
<dbReference type="InterPro" id="IPR003729">
    <property type="entry name" value="Bi_nuclease_dom"/>
</dbReference>
<evidence type="ECO:0000313" key="4">
    <source>
        <dbReference type="Proteomes" id="UP000032360"/>
    </source>
</evidence>
<dbReference type="GO" id="GO:0004518">
    <property type="term" value="F:nuclease activity"/>
    <property type="evidence" value="ECO:0007669"/>
    <property type="project" value="InterPro"/>
</dbReference>
<evidence type="ECO:0000259" key="2">
    <source>
        <dbReference type="PROSITE" id="PS51658"/>
    </source>
</evidence>
<evidence type="ECO:0000256" key="1">
    <source>
        <dbReference type="SAM" id="MobiDB-lite"/>
    </source>
</evidence>
<keyword evidence="4" id="KW-1185">Reference proteome</keyword>